<dbReference type="InterPro" id="IPR035681">
    <property type="entry name" value="ComA-like_MBL"/>
</dbReference>
<gene>
    <name evidence="2" type="ORF">ACFL27_23090</name>
</gene>
<organism evidence="2 3">
    <name type="scientific">candidate division CSSED10-310 bacterium</name>
    <dbReference type="NCBI Taxonomy" id="2855610"/>
    <lineage>
        <taxon>Bacteria</taxon>
        <taxon>Bacteria division CSSED10-310</taxon>
    </lineage>
</organism>
<keyword evidence="3" id="KW-1185">Reference proteome</keyword>
<sequence length="300" mass="33554">MFHKNCYHRFKLSILLGSVLWVTLLSLVGCKTVPISVLTRAVLEIHVIDVGYGESLLLKTPTQRFMLWDGGYPEKGPIVCDYLSQQGVRHLDLIVNSHPHPDHIGGLSTVLSHFSVTEIWGSHALDFPEIPNDFREMVSETQTPYKIVRRGHTWQWTDQIALEILHPVQLVPDLNDSSLVCRLSFGRTIILLTADIGPAAQQELLSNFGSSLRSTFMTVPHHGGISHLPFFKIVNPDLISLSVGENPWGNPKAQTLEFLKNMGLTIKRTDELGSLVFRCDDEGKINPAYPDQNTASQVDK</sequence>
<dbReference type="EMBL" id="JBHPBY010000421">
    <property type="protein sequence ID" value="MFC1853094.1"/>
    <property type="molecule type" value="Genomic_DNA"/>
</dbReference>
<evidence type="ECO:0000313" key="3">
    <source>
        <dbReference type="Proteomes" id="UP001594351"/>
    </source>
</evidence>
<dbReference type="CDD" id="cd07731">
    <property type="entry name" value="ComA-like_MBL-fold"/>
    <property type="match status" value="1"/>
</dbReference>
<feature type="domain" description="Metallo-beta-lactamase" evidence="1">
    <location>
        <begin position="52"/>
        <end position="222"/>
    </location>
</feature>
<dbReference type="SMART" id="SM00849">
    <property type="entry name" value="Lactamase_B"/>
    <property type="match status" value="1"/>
</dbReference>
<dbReference type="PANTHER" id="PTHR30619:SF1">
    <property type="entry name" value="RECOMBINATION PROTEIN 2"/>
    <property type="match status" value="1"/>
</dbReference>
<dbReference type="Proteomes" id="UP001594351">
    <property type="component" value="Unassembled WGS sequence"/>
</dbReference>
<dbReference type="InterPro" id="IPR052159">
    <property type="entry name" value="Competence_DNA_uptake"/>
</dbReference>
<dbReference type="Pfam" id="PF00753">
    <property type="entry name" value="Lactamase_B"/>
    <property type="match status" value="1"/>
</dbReference>
<proteinExistence type="predicted"/>
<dbReference type="InterPro" id="IPR036866">
    <property type="entry name" value="RibonucZ/Hydroxyglut_hydro"/>
</dbReference>
<dbReference type="PANTHER" id="PTHR30619">
    <property type="entry name" value="DNA INTERNALIZATION/COMPETENCE PROTEIN COMEC/REC2"/>
    <property type="match status" value="1"/>
</dbReference>
<comment type="caution">
    <text evidence="2">The sequence shown here is derived from an EMBL/GenBank/DDBJ whole genome shotgun (WGS) entry which is preliminary data.</text>
</comment>
<dbReference type="PROSITE" id="PS51257">
    <property type="entry name" value="PROKAR_LIPOPROTEIN"/>
    <property type="match status" value="1"/>
</dbReference>
<reference evidence="2 3" key="1">
    <citation type="submission" date="2024-09" db="EMBL/GenBank/DDBJ databases">
        <title>Laminarin stimulates single cell rates of sulfate reduction while oxygen inhibits transcriptomic activity in coastal marine sediment.</title>
        <authorList>
            <person name="Lindsay M."/>
            <person name="Orcutt B."/>
            <person name="Emerson D."/>
            <person name="Stepanauskas R."/>
            <person name="D'Angelo T."/>
        </authorList>
    </citation>
    <scope>NUCLEOTIDE SEQUENCE [LARGE SCALE GENOMIC DNA]</scope>
    <source>
        <strain evidence="2">SAG AM-311-K15</strain>
    </source>
</reference>
<dbReference type="SUPFAM" id="SSF56281">
    <property type="entry name" value="Metallo-hydrolase/oxidoreductase"/>
    <property type="match status" value="1"/>
</dbReference>
<protein>
    <submittedName>
        <fullName evidence="2">ComEC/Rec2 family competence protein</fullName>
    </submittedName>
</protein>
<evidence type="ECO:0000313" key="2">
    <source>
        <dbReference type="EMBL" id="MFC1853094.1"/>
    </source>
</evidence>
<dbReference type="Gene3D" id="3.60.15.10">
    <property type="entry name" value="Ribonuclease Z/Hydroxyacylglutathione hydrolase-like"/>
    <property type="match status" value="1"/>
</dbReference>
<name>A0ABV6Z3W1_UNCC1</name>
<dbReference type="InterPro" id="IPR001279">
    <property type="entry name" value="Metallo-B-lactamas"/>
</dbReference>
<accession>A0ABV6Z3W1</accession>
<evidence type="ECO:0000259" key="1">
    <source>
        <dbReference type="SMART" id="SM00849"/>
    </source>
</evidence>